<comment type="caution">
    <text evidence="1">The sequence shown here is derived from an EMBL/GenBank/DDBJ whole genome shotgun (WGS) entry which is preliminary data.</text>
</comment>
<dbReference type="Proteomes" id="UP000499080">
    <property type="component" value="Unassembled WGS sequence"/>
</dbReference>
<reference evidence="1 2" key="1">
    <citation type="journal article" date="2019" name="Sci. Rep.">
        <title>Orb-weaving spider Araneus ventricosus genome elucidates the spidroin gene catalogue.</title>
        <authorList>
            <person name="Kono N."/>
            <person name="Nakamura H."/>
            <person name="Ohtoshi R."/>
            <person name="Moran D.A.P."/>
            <person name="Shinohara A."/>
            <person name="Yoshida Y."/>
            <person name="Fujiwara M."/>
            <person name="Mori M."/>
            <person name="Tomita M."/>
            <person name="Arakawa K."/>
        </authorList>
    </citation>
    <scope>NUCLEOTIDE SEQUENCE [LARGE SCALE GENOMIC DNA]</scope>
</reference>
<name>A0A4Y2A914_ARAVE</name>
<accession>A0A4Y2A914</accession>
<dbReference type="EMBL" id="BGPR01000009">
    <property type="protein sequence ID" value="GBL75879.1"/>
    <property type="molecule type" value="Genomic_DNA"/>
</dbReference>
<evidence type="ECO:0000313" key="1">
    <source>
        <dbReference type="EMBL" id="GBL75879.1"/>
    </source>
</evidence>
<sequence>MSRTTPEIASPCKLPPPNFRITLAGKDFWLPTSDLKCNRPTYTTDRQWNLVLEPGTVRSRSQELSIRPRQRFVKPGYGVNGSHVAVFR</sequence>
<gene>
    <name evidence="1" type="ORF">AVEN_234224_1</name>
</gene>
<proteinExistence type="predicted"/>
<protein>
    <submittedName>
        <fullName evidence="1">Uncharacterized protein</fullName>
    </submittedName>
</protein>
<keyword evidence="2" id="KW-1185">Reference proteome</keyword>
<dbReference type="AlphaFoldDB" id="A0A4Y2A914"/>
<evidence type="ECO:0000313" key="2">
    <source>
        <dbReference type="Proteomes" id="UP000499080"/>
    </source>
</evidence>
<organism evidence="1 2">
    <name type="scientific">Araneus ventricosus</name>
    <name type="common">Orbweaver spider</name>
    <name type="synonym">Epeira ventricosa</name>
    <dbReference type="NCBI Taxonomy" id="182803"/>
    <lineage>
        <taxon>Eukaryota</taxon>
        <taxon>Metazoa</taxon>
        <taxon>Ecdysozoa</taxon>
        <taxon>Arthropoda</taxon>
        <taxon>Chelicerata</taxon>
        <taxon>Arachnida</taxon>
        <taxon>Araneae</taxon>
        <taxon>Araneomorphae</taxon>
        <taxon>Entelegynae</taxon>
        <taxon>Araneoidea</taxon>
        <taxon>Araneidae</taxon>
        <taxon>Araneus</taxon>
    </lineage>
</organism>